<dbReference type="AlphaFoldDB" id="A0A7D9IB19"/>
<comment type="caution">
    <text evidence="6">The sequence shown here is derived from an EMBL/GenBank/DDBJ whole genome shotgun (WGS) entry which is preliminary data.</text>
</comment>
<dbReference type="InterPro" id="IPR019787">
    <property type="entry name" value="Znf_PHD-finger"/>
</dbReference>
<evidence type="ECO:0000256" key="2">
    <source>
        <dbReference type="ARBA" id="ARBA00022723"/>
    </source>
</evidence>
<keyword evidence="3" id="KW-0863">Zinc-finger</keyword>
<keyword evidence="5" id="KW-0539">Nucleus</keyword>
<evidence type="ECO:0000256" key="3">
    <source>
        <dbReference type="ARBA" id="ARBA00022771"/>
    </source>
</evidence>
<evidence type="ECO:0000256" key="4">
    <source>
        <dbReference type="ARBA" id="ARBA00022833"/>
    </source>
</evidence>
<sequence length="94" mass="11216">MTYFPDILDKERELEEEEANEEEDIVICEWGTPQSDEEVKVFCLCRQPENELFMVCCDRCDEWFHGDCINMSEEETEKYLNDPKLDFICPFCIA</sequence>
<organism evidence="6 7">
    <name type="scientific">Paramuricea clavata</name>
    <name type="common">Red gorgonian</name>
    <name type="synonym">Violescent sea-whip</name>
    <dbReference type="NCBI Taxonomy" id="317549"/>
    <lineage>
        <taxon>Eukaryota</taxon>
        <taxon>Metazoa</taxon>
        <taxon>Cnidaria</taxon>
        <taxon>Anthozoa</taxon>
        <taxon>Octocorallia</taxon>
        <taxon>Malacalcyonacea</taxon>
        <taxon>Plexauridae</taxon>
        <taxon>Paramuricea</taxon>
    </lineage>
</organism>
<keyword evidence="4" id="KW-0862">Zinc</keyword>
<dbReference type="GO" id="GO:0048188">
    <property type="term" value="C:Set1C/COMPASS complex"/>
    <property type="evidence" value="ECO:0007669"/>
    <property type="project" value="InterPro"/>
</dbReference>
<dbReference type="EMBL" id="CACRXK020004194">
    <property type="protein sequence ID" value="CAB4001857.1"/>
    <property type="molecule type" value="Genomic_DNA"/>
</dbReference>
<dbReference type="OrthoDB" id="784962at2759"/>
<reference evidence="6" key="1">
    <citation type="submission" date="2020-04" db="EMBL/GenBank/DDBJ databases">
        <authorList>
            <person name="Alioto T."/>
            <person name="Alioto T."/>
            <person name="Gomez Garrido J."/>
        </authorList>
    </citation>
    <scope>NUCLEOTIDE SEQUENCE</scope>
    <source>
        <strain evidence="6">A484AB</strain>
    </source>
</reference>
<keyword evidence="2" id="KW-0479">Metal-binding</keyword>
<dbReference type="SMART" id="SM00249">
    <property type="entry name" value="PHD"/>
    <property type="match status" value="1"/>
</dbReference>
<proteinExistence type="predicted"/>
<accession>A0A7D9IB19</accession>
<dbReference type="InterPro" id="IPR019786">
    <property type="entry name" value="Zinc_finger_PHD-type_CS"/>
</dbReference>
<gene>
    <name evidence="6" type="ORF">PACLA_8A008016</name>
</gene>
<evidence type="ECO:0000313" key="6">
    <source>
        <dbReference type="EMBL" id="CAB4001857.1"/>
    </source>
</evidence>
<dbReference type="InterPro" id="IPR013083">
    <property type="entry name" value="Znf_RING/FYVE/PHD"/>
</dbReference>
<name>A0A7D9IB19_PARCT</name>
<evidence type="ECO:0000313" key="7">
    <source>
        <dbReference type="Proteomes" id="UP001152795"/>
    </source>
</evidence>
<dbReference type="PROSITE" id="PS01359">
    <property type="entry name" value="ZF_PHD_1"/>
    <property type="match status" value="1"/>
</dbReference>
<dbReference type="PANTHER" id="PTHR46174">
    <property type="entry name" value="CXXC-TYPE ZINC FINGER PROTEIN 1"/>
    <property type="match status" value="1"/>
</dbReference>
<dbReference type="GO" id="GO:0045893">
    <property type="term" value="P:positive regulation of DNA-templated transcription"/>
    <property type="evidence" value="ECO:0007669"/>
    <property type="project" value="TreeGrafter"/>
</dbReference>
<dbReference type="Proteomes" id="UP001152795">
    <property type="component" value="Unassembled WGS sequence"/>
</dbReference>
<dbReference type="GO" id="GO:0008270">
    <property type="term" value="F:zinc ion binding"/>
    <property type="evidence" value="ECO:0007669"/>
    <property type="project" value="UniProtKB-KW"/>
</dbReference>
<evidence type="ECO:0000256" key="1">
    <source>
        <dbReference type="ARBA" id="ARBA00004123"/>
    </source>
</evidence>
<evidence type="ECO:0000256" key="5">
    <source>
        <dbReference type="ARBA" id="ARBA00023242"/>
    </source>
</evidence>
<dbReference type="Pfam" id="PF00628">
    <property type="entry name" value="PHD"/>
    <property type="match status" value="1"/>
</dbReference>
<dbReference type="Gene3D" id="3.30.40.10">
    <property type="entry name" value="Zinc/RING finger domain, C3HC4 (zinc finger)"/>
    <property type="match status" value="1"/>
</dbReference>
<protein>
    <submittedName>
        <fullName evidence="6">Death-inducer obliterator 1 isoform X1</fullName>
    </submittedName>
</protein>
<dbReference type="InterPro" id="IPR011011">
    <property type="entry name" value="Znf_FYVE_PHD"/>
</dbReference>
<comment type="subcellular location">
    <subcellularLocation>
        <location evidence="1">Nucleus</location>
    </subcellularLocation>
</comment>
<dbReference type="SUPFAM" id="SSF57903">
    <property type="entry name" value="FYVE/PHD zinc finger"/>
    <property type="match status" value="1"/>
</dbReference>
<keyword evidence="7" id="KW-1185">Reference proteome</keyword>
<dbReference type="PANTHER" id="PTHR46174:SF1">
    <property type="entry name" value="CXXC-TYPE ZINC FINGER PROTEIN 1"/>
    <property type="match status" value="1"/>
</dbReference>
<dbReference type="InterPro" id="IPR037869">
    <property type="entry name" value="Spp1/CFP1"/>
</dbReference>
<dbReference type="InterPro" id="IPR001965">
    <property type="entry name" value="Znf_PHD"/>
</dbReference>
<dbReference type="PROSITE" id="PS50016">
    <property type="entry name" value="ZF_PHD_2"/>
    <property type="match status" value="1"/>
</dbReference>